<dbReference type="Pfam" id="PF04273">
    <property type="entry name" value="BLH_phosphatase"/>
    <property type="match status" value="1"/>
</dbReference>
<accession>A0A084UD79</accession>
<dbReference type="PATRIC" id="fig|472175.3.peg.1961"/>
<reference evidence="2 3" key="1">
    <citation type="submission" date="2014-05" db="EMBL/GenBank/DDBJ databases">
        <title>Draft Genome Sequence of Nitratireductor basaltis Strain UMTGB225, A Marine Bacterium Isolated from Green Barrel Tunicate.</title>
        <authorList>
            <person name="Gan H.Y."/>
        </authorList>
    </citation>
    <scope>NUCLEOTIDE SEQUENCE [LARGE SCALE GENOMIC DNA]</scope>
    <source>
        <strain evidence="2 3">UMTGB225</strain>
    </source>
</reference>
<name>A0A084UD79_9HYPH</name>
<dbReference type="EMBL" id="JMQM01000001">
    <property type="protein sequence ID" value="KFB10915.1"/>
    <property type="molecule type" value="Genomic_DNA"/>
</dbReference>
<dbReference type="GO" id="GO:0016787">
    <property type="term" value="F:hydrolase activity"/>
    <property type="evidence" value="ECO:0007669"/>
    <property type="project" value="InterPro"/>
</dbReference>
<keyword evidence="3" id="KW-1185">Reference proteome</keyword>
<dbReference type="InterPro" id="IPR005939">
    <property type="entry name" value="BLH_phosphatase-like"/>
</dbReference>
<dbReference type="SUPFAM" id="SSF52799">
    <property type="entry name" value="(Phosphotyrosine protein) phosphatases II"/>
    <property type="match status" value="1"/>
</dbReference>
<dbReference type="eggNOG" id="COG3453">
    <property type="taxonomic scope" value="Bacteria"/>
</dbReference>
<evidence type="ECO:0000313" key="3">
    <source>
        <dbReference type="Proteomes" id="UP000053675"/>
    </source>
</evidence>
<evidence type="ECO:0000313" key="2">
    <source>
        <dbReference type="EMBL" id="KFB10915.1"/>
    </source>
</evidence>
<protein>
    <recommendedName>
        <fullName evidence="1">Beta-lactamase hydrolase-like protein phosphatase-like domain-containing protein</fullName>
    </recommendedName>
</protein>
<dbReference type="InterPro" id="IPR029021">
    <property type="entry name" value="Prot-tyrosine_phosphatase-like"/>
</dbReference>
<dbReference type="Proteomes" id="UP000053675">
    <property type="component" value="Unassembled WGS sequence"/>
</dbReference>
<sequence length="133" mass="14004">MGQIMDNGYTGCLIGSLVGSGSMQARFLDEDFAVAPQIAAAHVEAIAEAGFKSIVCNRPDSEDGAVPHDEVQAAAEAAGLEFRFLPVVPGEITEDDARNMAALLNELPKPVLAYCRSGGRCTNLYAMVQQTSA</sequence>
<evidence type="ECO:0000259" key="1">
    <source>
        <dbReference type="Pfam" id="PF04273"/>
    </source>
</evidence>
<dbReference type="STRING" id="472175.EL18_01956"/>
<dbReference type="Gene3D" id="3.90.190.10">
    <property type="entry name" value="Protein tyrosine phosphatase superfamily"/>
    <property type="match status" value="1"/>
</dbReference>
<organism evidence="2 3">
    <name type="scientific">Nitratireductor basaltis</name>
    <dbReference type="NCBI Taxonomy" id="472175"/>
    <lineage>
        <taxon>Bacteria</taxon>
        <taxon>Pseudomonadati</taxon>
        <taxon>Pseudomonadota</taxon>
        <taxon>Alphaproteobacteria</taxon>
        <taxon>Hyphomicrobiales</taxon>
        <taxon>Phyllobacteriaceae</taxon>
        <taxon>Nitratireductor</taxon>
    </lineage>
</organism>
<feature type="domain" description="Beta-lactamase hydrolase-like protein phosphatase-like" evidence="1">
    <location>
        <begin position="26"/>
        <end position="130"/>
    </location>
</feature>
<proteinExistence type="predicted"/>
<dbReference type="NCBIfam" id="TIGR01244">
    <property type="entry name" value="TIGR01244 family sulfur transferase"/>
    <property type="match status" value="1"/>
</dbReference>
<dbReference type="AlphaFoldDB" id="A0A084UD79"/>
<gene>
    <name evidence="2" type="ORF">EL18_01956</name>
</gene>
<comment type="caution">
    <text evidence="2">The sequence shown here is derived from an EMBL/GenBank/DDBJ whole genome shotgun (WGS) entry which is preliminary data.</text>
</comment>